<reference evidence="6 7" key="1">
    <citation type="submission" date="2019-03" db="EMBL/GenBank/DDBJ databases">
        <title>Whole genome sequence of a novel Rubrobacter taiwanensis strain, isolated from Yellowstone National Park.</title>
        <authorList>
            <person name="Freed S."/>
            <person name="Ramaley R.F."/>
            <person name="Kyndt J.A."/>
        </authorList>
    </citation>
    <scope>NUCLEOTIDE SEQUENCE [LARGE SCALE GENOMIC DNA]</scope>
    <source>
        <strain evidence="6 7">Yellowstone</strain>
    </source>
</reference>
<feature type="transmembrane region" description="Helical" evidence="5">
    <location>
        <begin position="120"/>
        <end position="137"/>
    </location>
</feature>
<feature type="transmembrane region" description="Helical" evidence="5">
    <location>
        <begin position="82"/>
        <end position="100"/>
    </location>
</feature>
<protein>
    <submittedName>
        <fullName evidence="6">DoxX family membrane protein</fullName>
    </submittedName>
</protein>
<keyword evidence="7" id="KW-1185">Reference proteome</keyword>
<accession>A0A4R1BR74</accession>
<dbReference type="InterPro" id="IPR032808">
    <property type="entry name" value="DoxX"/>
</dbReference>
<comment type="subcellular location">
    <subcellularLocation>
        <location evidence="1">Membrane</location>
        <topology evidence="1">Multi-pass membrane protein</topology>
    </subcellularLocation>
</comment>
<dbReference type="GO" id="GO:0016020">
    <property type="term" value="C:membrane"/>
    <property type="evidence" value="ECO:0007669"/>
    <property type="project" value="UniProtKB-SubCell"/>
</dbReference>
<keyword evidence="3 5" id="KW-1133">Transmembrane helix</keyword>
<dbReference type="AlphaFoldDB" id="A0A4R1BR74"/>
<evidence type="ECO:0000256" key="2">
    <source>
        <dbReference type="ARBA" id="ARBA00022692"/>
    </source>
</evidence>
<dbReference type="Proteomes" id="UP000295244">
    <property type="component" value="Unassembled WGS sequence"/>
</dbReference>
<keyword evidence="2 5" id="KW-0812">Transmembrane</keyword>
<organism evidence="6 7">
    <name type="scientific">Rubrobacter taiwanensis</name>
    <dbReference type="NCBI Taxonomy" id="185139"/>
    <lineage>
        <taxon>Bacteria</taxon>
        <taxon>Bacillati</taxon>
        <taxon>Actinomycetota</taxon>
        <taxon>Rubrobacteria</taxon>
        <taxon>Rubrobacterales</taxon>
        <taxon>Rubrobacteraceae</taxon>
        <taxon>Rubrobacter</taxon>
    </lineage>
</organism>
<evidence type="ECO:0000313" key="6">
    <source>
        <dbReference type="EMBL" id="TCJ20131.1"/>
    </source>
</evidence>
<keyword evidence="4 5" id="KW-0472">Membrane</keyword>
<evidence type="ECO:0000256" key="1">
    <source>
        <dbReference type="ARBA" id="ARBA00004141"/>
    </source>
</evidence>
<dbReference type="OrthoDB" id="265224at2"/>
<dbReference type="Pfam" id="PF07681">
    <property type="entry name" value="DoxX"/>
    <property type="match status" value="1"/>
</dbReference>
<feature type="transmembrane region" description="Helical" evidence="5">
    <location>
        <begin position="52"/>
        <end position="75"/>
    </location>
</feature>
<name>A0A4R1BR74_9ACTN</name>
<dbReference type="EMBL" id="SKBU01000006">
    <property type="protein sequence ID" value="TCJ20131.1"/>
    <property type="molecule type" value="Genomic_DNA"/>
</dbReference>
<sequence length="165" mass="17933">MKITRWLSRYSLTILRVGLGVVFLWFGALKFFPGLSPAQELAVRTIETLTLGLIPAGTGLMLLAALECAIGVLLIWGRFMRFTLLLLLFQMFGAASPLVLFPGEAFNVFPYAPTLEGQYIIKNIVLVAGGLVIGSTVRGGRLVAEPDEAGLGERDAAPRRLERSL</sequence>
<evidence type="ECO:0000256" key="5">
    <source>
        <dbReference type="SAM" id="Phobius"/>
    </source>
</evidence>
<evidence type="ECO:0000256" key="4">
    <source>
        <dbReference type="ARBA" id="ARBA00023136"/>
    </source>
</evidence>
<proteinExistence type="predicted"/>
<feature type="transmembrane region" description="Helical" evidence="5">
    <location>
        <begin position="12"/>
        <end position="32"/>
    </location>
</feature>
<gene>
    <name evidence="6" type="ORF">E0L93_03715</name>
</gene>
<evidence type="ECO:0000313" key="7">
    <source>
        <dbReference type="Proteomes" id="UP000295244"/>
    </source>
</evidence>
<comment type="caution">
    <text evidence="6">The sequence shown here is derived from an EMBL/GenBank/DDBJ whole genome shotgun (WGS) entry which is preliminary data.</text>
</comment>
<evidence type="ECO:0000256" key="3">
    <source>
        <dbReference type="ARBA" id="ARBA00022989"/>
    </source>
</evidence>